<sequence>MKQAFSLLEFVLSLIILGILFVILSVPSTQIYKYTFNIKKSNNTFFDLNYALLSMEKIFESCIDLKYSNNSFECYMNADDDIFFDISLKKFNFSGVILEDNGKFFSPKSNFYFIENGISQGIFSNYKDMYSEKKQKIYPSDYFYIYNPKESKVYKIIANDKEVFYFSDGENFTGFYRALYAYVKIYFKNENIYIQISDLNHYKKDFLLMKDISKIEINKENNIYSIKLCEKSNNECLIKWMFK</sequence>
<evidence type="ECO:0000313" key="3">
    <source>
        <dbReference type="Proteomes" id="UP000509246"/>
    </source>
</evidence>
<dbReference type="KEGG" id="carm:CARM_0978"/>
<accession>A0A7L5IB88</accession>
<evidence type="ECO:0000256" key="1">
    <source>
        <dbReference type="SAM" id="Phobius"/>
    </source>
</evidence>
<name>A0A7L5IB88_9BACT</name>
<proteinExistence type="predicted"/>
<dbReference type="AlphaFoldDB" id="A0A7L5IB88"/>
<evidence type="ECO:0008006" key="4">
    <source>
        <dbReference type="Google" id="ProtNLM"/>
    </source>
</evidence>
<dbReference type="EMBL" id="CP053825">
    <property type="protein sequence ID" value="QKF79883.1"/>
    <property type="molecule type" value="Genomic_DNA"/>
</dbReference>
<protein>
    <recommendedName>
        <fullName evidence="4">Prepilin-type N-terminal cleavage/methylation domain-containing protein</fullName>
    </recommendedName>
</protein>
<dbReference type="Proteomes" id="UP000509246">
    <property type="component" value="Chromosome"/>
</dbReference>
<keyword evidence="1" id="KW-0812">Transmembrane</keyword>
<gene>
    <name evidence="2" type="ORF">CARM_0978</name>
</gene>
<keyword evidence="1" id="KW-0472">Membrane</keyword>
<keyword evidence="1" id="KW-1133">Transmembrane helix</keyword>
<feature type="transmembrane region" description="Helical" evidence="1">
    <location>
        <begin position="7"/>
        <end position="26"/>
    </location>
</feature>
<evidence type="ECO:0000313" key="2">
    <source>
        <dbReference type="EMBL" id="QKF79883.1"/>
    </source>
</evidence>
<organism evidence="2 3">
    <name type="scientific">Campylobacter armoricus</name>
    <dbReference type="NCBI Taxonomy" id="2505970"/>
    <lineage>
        <taxon>Bacteria</taxon>
        <taxon>Pseudomonadati</taxon>
        <taxon>Campylobacterota</taxon>
        <taxon>Epsilonproteobacteria</taxon>
        <taxon>Campylobacterales</taxon>
        <taxon>Campylobacteraceae</taxon>
        <taxon>Campylobacter</taxon>
    </lineage>
</organism>
<keyword evidence="3" id="KW-1185">Reference proteome</keyword>
<dbReference type="RefSeq" id="WP_139425952.1">
    <property type="nucleotide sequence ID" value="NZ_CBCSFY010000006.1"/>
</dbReference>
<reference evidence="2 3" key="1">
    <citation type="submission" date="2020-05" db="EMBL/GenBank/DDBJ databases">
        <title>Complete genome sequencing of Campylobacter and Arcobacter type strains.</title>
        <authorList>
            <person name="Miller W.G."/>
            <person name="Yee E."/>
        </authorList>
    </citation>
    <scope>NUCLEOTIDE SEQUENCE [LARGE SCALE GENOMIC DNA]</scope>
    <source>
        <strain evidence="2 3">CCUG 73571</strain>
    </source>
</reference>